<dbReference type="OrthoDB" id="5242236at2"/>
<keyword evidence="4 6" id="KW-1133">Transmembrane helix</keyword>
<protein>
    <recommendedName>
        <fullName evidence="7">Copper resistance protein D domain-containing protein</fullName>
    </recommendedName>
</protein>
<feature type="transmembrane region" description="Helical" evidence="6">
    <location>
        <begin position="381"/>
        <end position="402"/>
    </location>
</feature>
<proteinExistence type="predicted"/>
<evidence type="ECO:0000256" key="5">
    <source>
        <dbReference type="ARBA" id="ARBA00023136"/>
    </source>
</evidence>
<dbReference type="AlphaFoldDB" id="A0A411YBK2"/>
<feature type="transmembrane region" description="Helical" evidence="6">
    <location>
        <begin position="351"/>
        <end position="369"/>
    </location>
</feature>
<dbReference type="InterPro" id="IPR008457">
    <property type="entry name" value="Cu-R_CopD_dom"/>
</dbReference>
<keyword evidence="9" id="KW-1185">Reference proteome</keyword>
<evidence type="ECO:0000256" key="3">
    <source>
        <dbReference type="ARBA" id="ARBA00022692"/>
    </source>
</evidence>
<dbReference type="PANTHER" id="PTHR34820">
    <property type="entry name" value="INNER MEMBRANE PROTEIN YEBZ"/>
    <property type="match status" value="1"/>
</dbReference>
<evidence type="ECO:0000256" key="4">
    <source>
        <dbReference type="ARBA" id="ARBA00022989"/>
    </source>
</evidence>
<name>A0A411YBK2_9ACTN</name>
<dbReference type="EMBL" id="CP036402">
    <property type="protein sequence ID" value="QBI18580.1"/>
    <property type="molecule type" value="Genomic_DNA"/>
</dbReference>
<dbReference type="GO" id="GO:0005886">
    <property type="term" value="C:plasma membrane"/>
    <property type="evidence" value="ECO:0007669"/>
    <property type="project" value="UniProtKB-SubCell"/>
</dbReference>
<sequence>MAKHEARIGDLGSIHRSASRAALVRLALAVPLALLLLALIPTLVHADEAGVDHDGELPSDGDLTLAETAGSVLVALTVRPAEGGNAELWLHLQASNPAPEAAELDPVLTVDGDEVTLERCGDACRTTTATVAGGEDVAVDIPDDGGGTAALPLPDQLPPPSAEERLDVATEHMNGLDTYRLVELVGPEGAQTRNLHAIEAPDRLRVDFGGDRTMIRVGDRTFTKRDAERFWTSRERDAADLPSHIWDIGESPVAVREVGSSTVDGTPVTELAFFIDTGDLAIWYRLSVDDEDRVHAADMLTGGHFMRHRYEAFDEPVTIEPPRGPVAQFAADTFGDPPDGSWRAGASAAETLAHVGVLAAAGGVWFLAGVHDRHWTERLPLLRIVSAAAILALVATVLAWPLRVGAVDGVTGLADPDAWGEALNVPRALEFGLRLAGAVAVLLALPDMWRSRATSVAVIGALLTVASLLPVGHAATADMAWLALPLEYAHLLAAAGWFGGLVLLAVTVHHRASQNPPADVLAAFSRLASICLLVVALAGLGLSAIHLGGPAGLVEGAYGAVLGVKVAVIAAVALLAAHVRYRLVPACRAGAADAWPRLRRSVRLEAAGLVAVLAITAVLVNLPPPT</sequence>
<evidence type="ECO:0000259" key="7">
    <source>
        <dbReference type="Pfam" id="PF05425"/>
    </source>
</evidence>
<dbReference type="GO" id="GO:0006825">
    <property type="term" value="P:copper ion transport"/>
    <property type="evidence" value="ECO:0007669"/>
    <property type="project" value="InterPro"/>
</dbReference>
<comment type="subcellular location">
    <subcellularLocation>
        <location evidence="1">Cell membrane</location>
        <topology evidence="1">Multi-pass membrane protein</topology>
    </subcellularLocation>
</comment>
<dbReference type="RefSeq" id="WP_131153578.1">
    <property type="nucleotide sequence ID" value="NZ_CP036402.1"/>
</dbReference>
<feature type="domain" description="Copper resistance protein D" evidence="7">
    <location>
        <begin position="520"/>
        <end position="619"/>
    </location>
</feature>
<dbReference type="Proteomes" id="UP000291469">
    <property type="component" value="Chromosome"/>
</dbReference>
<feature type="transmembrane region" description="Helical" evidence="6">
    <location>
        <begin position="488"/>
        <end position="508"/>
    </location>
</feature>
<keyword evidence="2" id="KW-1003">Cell membrane</keyword>
<feature type="transmembrane region" description="Helical" evidence="6">
    <location>
        <begin position="456"/>
        <end position="476"/>
    </location>
</feature>
<feature type="transmembrane region" description="Helical" evidence="6">
    <location>
        <begin position="431"/>
        <end position="449"/>
    </location>
</feature>
<evidence type="ECO:0000256" key="1">
    <source>
        <dbReference type="ARBA" id="ARBA00004651"/>
    </source>
</evidence>
<evidence type="ECO:0000256" key="2">
    <source>
        <dbReference type="ARBA" id="ARBA00022475"/>
    </source>
</evidence>
<evidence type="ECO:0000313" key="9">
    <source>
        <dbReference type="Proteomes" id="UP000291469"/>
    </source>
</evidence>
<feature type="transmembrane region" description="Helical" evidence="6">
    <location>
        <begin position="602"/>
        <end position="622"/>
    </location>
</feature>
<feature type="transmembrane region" description="Helical" evidence="6">
    <location>
        <begin position="520"/>
        <end position="545"/>
    </location>
</feature>
<evidence type="ECO:0000256" key="6">
    <source>
        <dbReference type="SAM" id="Phobius"/>
    </source>
</evidence>
<feature type="transmembrane region" description="Helical" evidence="6">
    <location>
        <begin position="557"/>
        <end position="581"/>
    </location>
</feature>
<reference evidence="8 9" key="1">
    <citation type="submission" date="2019-01" db="EMBL/GenBank/DDBJ databases">
        <title>Egibacter rhizosphaerae EGI 80759T.</title>
        <authorList>
            <person name="Chen D.-D."/>
            <person name="Tian Y."/>
            <person name="Jiao J.-Y."/>
            <person name="Zhang X.-T."/>
            <person name="Zhang Y.-G."/>
            <person name="Zhang Y."/>
            <person name="Xiao M."/>
            <person name="Shu W.-S."/>
            <person name="Li W.-J."/>
        </authorList>
    </citation>
    <scope>NUCLEOTIDE SEQUENCE [LARGE SCALE GENOMIC DNA]</scope>
    <source>
        <strain evidence="8 9">EGI 80759</strain>
    </source>
</reference>
<dbReference type="InterPro" id="IPR032694">
    <property type="entry name" value="CopC/D"/>
</dbReference>
<organism evidence="8 9">
    <name type="scientific">Egibacter rhizosphaerae</name>
    <dbReference type="NCBI Taxonomy" id="1670831"/>
    <lineage>
        <taxon>Bacteria</taxon>
        <taxon>Bacillati</taxon>
        <taxon>Actinomycetota</taxon>
        <taxon>Nitriliruptoria</taxon>
        <taxon>Egibacterales</taxon>
        <taxon>Egibacteraceae</taxon>
        <taxon>Egibacter</taxon>
    </lineage>
</organism>
<gene>
    <name evidence="8" type="ORF">ER308_02700</name>
</gene>
<dbReference type="Pfam" id="PF05425">
    <property type="entry name" value="CopD"/>
    <property type="match status" value="1"/>
</dbReference>
<evidence type="ECO:0000313" key="8">
    <source>
        <dbReference type="EMBL" id="QBI18580.1"/>
    </source>
</evidence>
<accession>A0A411YBK2</accession>
<keyword evidence="3 6" id="KW-0812">Transmembrane</keyword>
<dbReference type="KEGG" id="erz:ER308_02700"/>
<dbReference type="PANTHER" id="PTHR34820:SF4">
    <property type="entry name" value="INNER MEMBRANE PROTEIN YEBZ"/>
    <property type="match status" value="1"/>
</dbReference>
<keyword evidence="5 6" id="KW-0472">Membrane</keyword>